<evidence type="ECO:0000313" key="1">
    <source>
        <dbReference type="EMBL" id="MBB6061899.1"/>
    </source>
</evidence>
<name>A0A841GQJ6_9BACT</name>
<sequence>MNIKTLKINGFEYEVQFHDDLGGDMVGNIDYVEGIINVEKHSKKGMLLTLLHEAIHGILFSAQALAHGIYTLIKDNPELVKAIKNS</sequence>
<comment type="caution">
    <text evidence="1">The sequence shown here is derived from an EMBL/GenBank/DDBJ whole genome shotgun (WGS) entry which is preliminary data.</text>
</comment>
<protein>
    <submittedName>
        <fullName evidence="1">Uncharacterized protein</fullName>
    </submittedName>
</protein>
<dbReference type="EMBL" id="JACHEX010000001">
    <property type="protein sequence ID" value="MBB6061899.1"/>
    <property type="molecule type" value="Genomic_DNA"/>
</dbReference>
<dbReference type="AlphaFoldDB" id="A0A841GQJ6"/>
<dbReference type="RefSeq" id="WP_184618647.1">
    <property type="nucleotide sequence ID" value="NZ_JACHEX010000001.1"/>
</dbReference>
<dbReference type="Proteomes" id="UP000555828">
    <property type="component" value="Unassembled WGS sequence"/>
</dbReference>
<proteinExistence type="predicted"/>
<keyword evidence="2" id="KW-1185">Reference proteome</keyword>
<accession>A0A841GQJ6</accession>
<evidence type="ECO:0000313" key="2">
    <source>
        <dbReference type="Proteomes" id="UP000555828"/>
    </source>
</evidence>
<gene>
    <name evidence="1" type="ORF">HNP65_000321</name>
</gene>
<organism evidence="1 2">
    <name type="scientific">Thermosipho japonicus</name>
    <dbReference type="NCBI Taxonomy" id="90323"/>
    <lineage>
        <taxon>Bacteria</taxon>
        <taxon>Thermotogati</taxon>
        <taxon>Thermotogota</taxon>
        <taxon>Thermotogae</taxon>
        <taxon>Thermotogales</taxon>
        <taxon>Fervidobacteriaceae</taxon>
        <taxon>Thermosipho</taxon>
    </lineage>
</organism>
<reference evidence="1 2" key="1">
    <citation type="submission" date="2020-08" db="EMBL/GenBank/DDBJ databases">
        <title>Genomic Encyclopedia of Type Strains, Phase IV (KMG-IV): sequencing the most valuable type-strain genomes for metagenomic binning, comparative biology and taxonomic classification.</title>
        <authorList>
            <person name="Goeker M."/>
        </authorList>
    </citation>
    <scope>NUCLEOTIDE SEQUENCE [LARGE SCALE GENOMIC DNA]</scope>
    <source>
        <strain evidence="1 2">DSM 13481</strain>
    </source>
</reference>